<evidence type="ECO:0008006" key="5">
    <source>
        <dbReference type="Google" id="ProtNLM"/>
    </source>
</evidence>
<dbReference type="eggNOG" id="ENOG5033A70">
    <property type="taxonomic scope" value="Bacteria"/>
</dbReference>
<evidence type="ECO:0000256" key="1">
    <source>
        <dbReference type="SAM" id="MobiDB-lite"/>
    </source>
</evidence>
<protein>
    <recommendedName>
        <fullName evidence="5">DUF4190 domain-containing protein</fullName>
    </recommendedName>
</protein>
<gene>
    <name evidence="3" type="ORF">RHRU231_440024</name>
</gene>
<feature type="region of interest" description="Disordered" evidence="1">
    <location>
        <begin position="1"/>
        <end position="30"/>
    </location>
</feature>
<dbReference type="EMBL" id="CCSD01000055">
    <property type="protein sequence ID" value="CDZ88830.1"/>
    <property type="molecule type" value="Genomic_DNA"/>
</dbReference>
<dbReference type="Proteomes" id="UP000042997">
    <property type="component" value="Unassembled WGS sequence"/>
</dbReference>
<keyword evidence="2" id="KW-0812">Transmembrane</keyword>
<sequence>MGRQARSRADPGPGPGARGRAGRTDHSHGGTPVTLLTNTLSSLWQVVLVGLFFGAGLPAVFALGMRSLVAGRAGEQARPNPLGIAGAVVCFAVVLIAIVAGILLLASDFLSSTFGLDLF</sequence>
<keyword evidence="2" id="KW-0472">Membrane</keyword>
<evidence type="ECO:0000313" key="4">
    <source>
        <dbReference type="Proteomes" id="UP000042997"/>
    </source>
</evidence>
<reference evidence="3 4" key="1">
    <citation type="journal article" date="2014" name="Genome Announc.">
        <title>Draft Genome Sequence of Propane- and Butane-Oxidizing Actinobacterium Rhodococcus ruber IEGM 231.</title>
        <authorList>
            <person name="Ivshina I.B."/>
            <person name="Kuyukina M.S."/>
            <person name="Krivoruchko A.V."/>
            <person name="Barbe V."/>
            <person name="Fischer C."/>
        </authorList>
    </citation>
    <scope>NUCLEOTIDE SEQUENCE [LARGE SCALE GENOMIC DNA]</scope>
</reference>
<evidence type="ECO:0000256" key="2">
    <source>
        <dbReference type="SAM" id="Phobius"/>
    </source>
</evidence>
<proteinExistence type="predicted"/>
<accession>A0A098BKS9</accession>
<organism evidence="3 4">
    <name type="scientific">Rhodococcus ruber</name>
    <dbReference type="NCBI Taxonomy" id="1830"/>
    <lineage>
        <taxon>Bacteria</taxon>
        <taxon>Bacillati</taxon>
        <taxon>Actinomycetota</taxon>
        <taxon>Actinomycetes</taxon>
        <taxon>Mycobacteriales</taxon>
        <taxon>Nocardiaceae</taxon>
        <taxon>Rhodococcus</taxon>
    </lineage>
</organism>
<dbReference type="AlphaFoldDB" id="A0A098BKS9"/>
<feature type="transmembrane region" description="Helical" evidence="2">
    <location>
        <begin position="84"/>
        <end position="106"/>
    </location>
</feature>
<evidence type="ECO:0000313" key="3">
    <source>
        <dbReference type="EMBL" id="CDZ88830.1"/>
    </source>
</evidence>
<keyword evidence="2" id="KW-1133">Transmembrane helix</keyword>
<name>A0A098BKS9_9NOCA</name>
<feature type="transmembrane region" description="Helical" evidence="2">
    <location>
        <begin position="43"/>
        <end position="63"/>
    </location>
</feature>